<organism evidence="9 10">
    <name type="scientific">Rickenella mellea</name>
    <dbReference type="NCBI Taxonomy" id="50990"/>
    <lineage>
        <taxon>Eukaryota</taxon>
        <taxon>Fungi</taxon>
        <taxon>Dikarya</taxon>
        <taxon>Basidiomycota</taxon>
        <taxon>Agaricomycotina</taxon>
        <taxon>Agaricomycetes</taxon>
        <taxon>Hymenochaetales</taxon>
        <taxon>Rickenellaceae</taxon>
        <taxon>Rickenella</taxon>
    </lineage>
</organism>
<sequence>MFGAFAAKSQQPAFPSFSQPQQQQGTQQGSLFTQGQQQPLFGQSQGVNQQQTTSQPLFGSNTQTNSQPSGLFGSQQQQQPSLFSSFGGTANNQQQSQSQPQQQQQQSAFGSFAPKPLQSQPSNFGSFGTTNNQSAPSLFDQNQSQQQQQQCTGPALFTRTTKFNDLPEDVRKKLEAIDTHIQGRVQICTELKQHKLGDEPVKGSEQIRSVHKVRDLVNAIIKLRADVASMSDLQSKMEQSVQDTIVATRIVDGFRNPQQNGAYLKAHANFPLEYFARVTEELRDRLQWFNATVEQIERKITSATNHASITPQAIAATLQAQHASFVALAAKTAQLDADLTKLKTTYTQLWRAKTGSARDPFNQHDRGPGAEFGLDGLSIQSS</sequence>
<dbReference type="InterPro" id="IPR024882">
    <property type="entry name" value="NUP58/p45/49"/>
</dbReference>
<dbReference type="STRING" id="50990.A0A4Y7QF39"/>
<feature type="region of interest" description="Disordered" evidence="8">
    <location>
        <begin position="357"/>
        <end position="382"/>
    </location>
</feature>
<dbReference type="Proteomes" id="UP000294933">
    <property type="component" value="Unassembled WGS sequence"/>
</dbReference>
<evidence type="ECO:0000256" key="1">
    <source>
        <dbReference type="ARBA" id="ARBA00004567"/>
    </source>
</evidence>
<protein>
    <submittedName>
        <fullName evidence="9">Uncharacterized protein</fullName>
    </submittedName>
</protein>
<evidence type="ECO:0000256" key="6">
    <source>
        <dbReference type="ARBA" id="ARBA00023132"/>
    </source>
</evidence>
<accession>A0A4Y7QF39</accession>
<dbReference type="GO" id="GO:0005643">
    <property type="term" value="C:nuclear pore"/>
    <property type="evidence" value="ECO:0007669"/>
    <property type="project" value="UniProtKB-SubCell"/>
</dbReference>
<feature type="compositionally biased region" description="Polar residues" evidence="8">
    <location>
        <begin position="47"/>
        <end position="65"/>
    </location>
</feature>
<dbReference type="PANTHER" id="PTHR13437:SF2">
    <property type="entry name" value="NUCLEOPORIN P58_P45"/>
    <property type="match status" value="1"/>
</dbReference>
<comment type="subcellular location">
    <subcellularLocation>
        <location evidence="1">Nucleus</location>
        <location evidence="1">Nuclear pore complex</location>
    </subcellularLocation>
</comment>
<feature type="compositionally biased region" description="Polar residues" evidence="8">
    <location>
        <begin position="117"/>
        <end position="140"/>
    </location>
</feature>
<feature type="compositionally biased region" description="Low complexity" evidence="8">
    <location>
        <begin position="9"/>
        <end position="46"/>
    </location>
</feature>
<dbReference type="OrthoDB" id="2538017at2759"/>
<dbReference type="GO" id="GO:0017056">
    <property type="term" value="F:structural constituent of nuclear pore"/>
    <property type="evidence" value="ECO:0007669"/>
    <property type="project" value="InterPro"/>
</dbReference>
<evidence type="ECO:0000256" key="8">
    <source>
        <dbReference type="SAM" id="MobiDB-lite"/>
    </source>
</evidence>
<dbReference type="EMBL" id="ML170163">
    <property type="protein sequence ID" value="TDL25702.1"/>
    <property type="molecule type" value="Genomic_DNA"/>
</dbReference>
<dbReference type="GO" id="GO:0008139">
    <property type="term" value="F:nuclear localization sequence binding"/>
    <property type="evidence" value="ECO:0007669"/>
    <property type="project" value="InterPro"/>
</dbReference>
<evidence type="ECO:0000256" key="4">
    <source>
        <dbReference type="ARBA" id="ARBA00022927"/>
    </source>
</evidence>
<dbReference type="Gene3D" id="6.10.140.1350">
    <property type="match status" value="1"/>
</dbReference>
<reference evidence="9 10" key="1">
    <citation type="submission" date="2018-06" db="EMBL/GenBank/DDBJ databases">
        <title>A transcriptomic atlas of mushroom development highlights an independent origin of complex multicellularity.</title>
        <authorList>
            <consortium name="DOE Joint Genome Institute"/>
            <person name="Krizsan K."/>
            <person name="Almasi E."/>
            <person name="Merenyi Z."/>
            <person name="Sahu N."/>
            <person name="Viragh M."/>
            <person name="Koszo T."/>
            <person name="Mondo S."/>
            <person name="Kiss B."/>
            <person name="Balint B."/>
            <person name="Kues U."/>
            <person name="Barry K."/>
            <person name="Hegedus J.C."/>
            <person name="Henrissat B."/>
            <person name="Johnson J."/>
            <person name="Lipzen A."/>
            <person name="Ohm R."/>
            <person name="Nagy I."/>
            <person name="Pangilinan J."/>
            <person name="Yan J."/>
            <person name="Xiong Y."/>
            <person name="Grigoriev I.V."/>
            <person name="Hibbett D.S."/>
            <person name="Nagy L.G."/>
        </authorList>
    </citation>
    <scope>NUCLEOTIDE SEQUENCE [LARGE SCALE GENOMIC DNA]</scope>
    <source>
        <strain evidence="9 10">SZMC22713</strain>
    </source>
</reference>
<keyword evidence="4" id="KW-0653">Protein transport</keyword>
<feature type="compositionally biased region" description="Low complexity" evidence="8">
    <location>
        <begin position="66"/>
        <end position="107"/>
    </location>
</feature>
<feature type="region of interest" description="Disordered" evidence="8">
    <location>
        <begin position="1"/>
        <end position="152"/>
    </location>
</feature>
<keyword evidence="6" id="KW-0906">Nuclear pore complex</keyword>
<evidence type="ECO:0000256" key="2">
    <source>
        <dbReference type="ARBA" id="ARBA00022448"/>
    </source>
</evidence>
<dbReference type="GO" id="GO:0015031">
    <property type="term" value="P:protein transport"/>
    <property type="evidence" value="ECO:0007669"/>
    <property type="project" value="UniProtKB-KW"/>
</dbReference>
<evidence type="ECO:0000313" key="10">
    <source>
        <dbReference type="Proteomes" id="UP000294933"/>
    </source>
</evidence>
<gene>
    <name evidence="9" type="ORF">BD410DRAFT_887534</name>
</gene>
<evidence type="ECO:0000256" key="3">
    <source>
        <dbReference type="ARBA" id="ARBA00022816"/>
    </source>
</evidence>
<keyword evidence="3" id="KW-0509">mRNA transport</keyword>
<dbReference type="GO" id="GO:0051028">
    <property type="term" value="P:mRNA transport"/>
    <property type="evidence" value="ECO:0007669"/>
    <property type="project" value="UniProtKB-KW"/>
</dbReference>
<proteinExistence type="predicted"/>
<feature type="compositionally biased region" description="Low complexity" evidence="8">
    <location>
        <begin position="141"/>
        <end position="150"/>
    </location>
</feature>
<dbReference type="AlphaFoldDB" id="A0A4Y7QF39"/>
<dbReference type="PANTHER" id="PTHR13437">
    <property type="entry name" value="NUCLEOPORIN P58/P45 NUCLEOPORIN-LIKE PROTEIN 1"/>
    <property type="match status" value="1"/>
</dbReference>
<name>A0A4Y7QF39_9AGAM</name>
<keyword evidence="10" id="KW-1185">Reference proteome</keyword>
<evidence type="ECO:0000256" key="7">
    <source>
        <dbReference type="ARBA" id="ARBA00023242"/>
    </source>
</evidence>
<dbReference type="VEuPathDB" id="FungiDB:BD410DRAFT_887534"/>
<keyword evidence="5" id="KW-0811">Translocation</keyword>
<evidence type="ECO:0000313" key="9">
    <source>
        <dbReference type="EMBL" id="TDL25702.1"/>
    </source>
</evidence>
<keyword evidence="7" id="KW-0539">Nucleus</keyword>
<keyword evidence="2" id="KW-0813">Transport</keyword>
<evidence type="ECO:0000256" key="5">
    <source>
        <dbReference type="ARBA" id="ARBA00023010"/>
    </source>
</evidence>